<organism evidence="2 3">
    <name type="scientific">Cytospora schulzeri</name>
    <dbReference type="NCBI Taxonomy" id="448051"/>
    <lineage>
        <taxon>Eukaryota</taxon>
        <taxon>Fungi</taxon>
        <taxon>Dikarya</taxon>
        <taxon>Ascomycota</taxon>
        <taxon>Pezizomycotina</taxon>
        <taxon>Sordariomycetes</taxon>
        <taxon>Sordariomycetidae</taxon>
        <taxon>Diaporthales</taxon>
        <taxon>Cytosporaceae</taxon>
        <taxon>Cytospora</taxon>
    </lineage>
</organism>
<feature type="region of interest" description="Disordered" evidence="1">
    <location>
        <begin position="1"/>
        <end position="28"/>
    </location>
</feature>
<evidence type="ECO:0000313" key="3">
    <source>
        <dbReference type="Proteomes" id="UP000283895"/>
    </source>
</evidence>
<accession>A0A423XA53</accession>
<dbReference type="OrthoDB" id="5232087at2759"/>
<keyword evidence="3" id="KW-1185">Reference proteome</keyword>
<sequence>MPSTKRKHTVDHDAVTTGRAKIRREHGPATVDAWSHKDVLLFLNNLPPDASQKYDQGAFQKAVDAAVIEAVDKNMGPCAVMDLKNYTKDHGMVFGNRAAGDLMSNLLGLVDDDGAELLGGMRMAVDGAKDRARQAEDALGYLQGIIPMDAQHTLAHTLSDLVTPLHDAGWVYSVLWNAAFLWMDTRVRSMRTYLRHVGNVPQEPPSLQGRLRMINTRIHGGNLRVDALMCKMRIGRDRHEDGNYDVYIDEAFKRTYEMSVDDGYWLAKHGDQIAYNVDWGFIVGLIDKYVACRDIVAEWKTKPLNYIAAHAAFQRFTAHITYLITSAKTNTNWSASAADINIYNQCTRDIVGFCSQWRQGNTQLWTLFYAVLPHWAQTAYLRDVPTPQERAISKPNGARITLRPQTRIHYPR</sequence>
<comment type="caution">
    <text evidence="2">The sequence shown here is derived from an EMBL/GenBank/DDBJ whole genome shotgun (WGS) entry which is preliminary data.</text>
</comment>
<evidence type="ECO:0000256" key="1">
    <source>
        <dbReference type="SAM" id="MobiDB-lite"/>
    </source>
</evidence>
<dbReference type="AlphaFoldDB" id="A0A423XA53"/>
<evidence type="ECO:0000313" key="2">
    <source>
        <dbReference type="EMBL" id="ROW12780.1"/>
    </source>
</evidence>
<dbReference type="Proteomes" id="UP000283895">
    <property type="component" value="Unassembled WGS sequence"/>
</dbReference>
<gene>
    <name evidence="2" type="ORF">VMCG_00568</name>
</gene>
<reference evidence="2 3" key="1">
    <citation type="submission" date="2015-09" db="EMBL/GenBank/DDBJ databases">
        <title>Host preference determinants of Valsa canker pathogens revealed by comparative genomics.</title>
        <authorList>
            <person name="Yin Z."/>
            <person name="Huang L."/>
        </authorList>
    </citation>
    <scope>NUCLEOTIDE SEQUENCE [LARGE SCALE GENOMIC DNA]</scope>
    <source>
        <strain evidence="2 3">03-1</strain>
    </source>
</reference>
<protein>
    <submittedName>
        <fullName evidence="2">Uncharacterized protein</fullName>
    </submittedName>
</protein>
<dbReference type="EMBL" id="LKEA01000001">
    <property type="protein sequence ID" value="ROW12780.1"/>
    <property type="molecule type" value="Genomic_DNA"/>
</dbReference>
<proteinExistence type="predicted"/>
<name>A0A423XA53_9PEZI</name>